<dbReference type="SUPFAM" id="SSF51905">
    <property type="entry name" value="FAD/NAD(P)-binding domain"/>
    <property type="match status" value="1"/>
</dbReference>
<accession>A0ABY7ASY6</accession>
<dbReference type="Pfam" id="PF05834">
    <property type="entry name" value="Lycopene_cycl"/>
    <property type="match status" value="1"/>
</dbReference>
<protein>
    <submittedName>
        <fullName evidence="1">Lycopene cyclase family protein</fullName>
    </submittedName>
</protein>
<dbReference type="PANTHER" id="PTHR39757">
    <property type="match status" value="1"/>
</dbReference>
<gene>
    <name evidence="1" type="ORF">ORV05_18440</name>
</gene>
<reference evidence="1" key="1">
    <citation type="submission" date="2022-11" db="EMBL/GenBank/DDBJ databases">
        <authorList>
            <person name="Mo P."/>
        </authorList>
    </citation>
    <scope>NUCLEOTIDE SEQUENCE</scope>
    <source>
        <strain evidence="1">HUAS 11-8</strain>
    </source>
</reference>
<keyword evidence="2" id="KW-1185">Reference proteome</keyword>
<sequence>MMDVVVAGAGPAGWALASACAREGLETALIAPAPEAPWSNTYGLWRDEVPGLPAAAIAAAPSRTLGVGTSEHWLGRRYLIADNDGLRRWLAHGGVRVIPGRVAGASAGKAHLAGGGIVAGRVLVDATGGRRPGLGTQQTAYGLVVAAREAERLVPSDTAVFMDWSAPAREPTFLYAVPVGGGRVLLEETCLARRPGLGPDLLAGRLQSRLLRAGAAPEGDEELVRITLDPLRPRGLAFGAAAGLIHPATGYSLADSLRLAPAVAAALAEELRSGPAQAVRAARHVLWPAAARTVHTLRRFGLRALREMPGDRLPEFFELFFGLPSELQRAYTSGRTDVTGTVAAMTALFRAAPWRLRARLAGCH</sequence>
<organism evidence="1 2">
    <name type="scientific">Amycolatopsis cynarae</name>
    <dbReference type="NCBI Taxonomy" id="2995223"/>
    <lineage>
        <taxon>Bacteria</taxon>
        <taxon>Bacillati</taxon>
        <taxon>Actinomycetota</taxon>
        <taxon>Actinomycetes</taxon>
        <taxon>Pseudonocardiales</taxon>
        <taxon>Pseudonocardiaceae</taxon>
        <taxon>Amycolatopsis</taxon>
    </lineage>
</organism>
<evidence type="ECO:0000313" key="1">
    <source>
        <dbReference type="EMBL" id="WAL63021.1"/>
    </source>
</evidence>
<dbReference type="Proteomes" id="UP001163203">
    <property type="component" value="Chromosome"/>
</dbReference>
<dbReference type="PRINTS" id="PR00411">
    <property type="entry name" value="PNDRDTASEI"/>
</dbReference>
<dbReference type="PANTHER" id="PTHR39757:SF5">
    <property type="entry name" value="OS02G0190600 PROTEIN"/>
    <property type="match status" value="1"/>
</dbReference>
<dbReference type="Gene3D" id="3.50.50.60">
    <property type="entry name" value="FAD/NAD(P)-binding domain"/>
    <property type="match status" value="1"/>
</dbReference>
<dbReference type="EMBL" id="CP113836">
    <property type="protein sequence ID" value="WAL63021.1"/>
    <property type="molecule type" value="Genomic_DNA"/>
</dbReference>
<dbReference type="PRINTS" id="PR00368">
    <property type="entry name" value="FADPNR"/>
</dbReference>
<name>A0ABY7ASY6_9PSEU</name>
<proteinExistence type="predicted"/>
<dbReference type="InterPro" id="IPR036188">
    <property type="entry name" value="FAD/NAD-bd_sf"/>
</dbReference>
<evidence type="ECO:0000313" key="2">
    <source>
        <dbReference type="Proteomes" id="UP001163203"/>
    </source>
</evidence>